<comment type="caution">
    <text evidence="1">The sequence shown here is derived from an EMBL/GenBank/DDBJ whole genome shotgun (WGS) entry which is preliminary data.</text>
</comment>
<reference evidence="1" key="1">
    <citation type="submission" date="2018-01" db="EMBL/GenBank/DDBJ databases">
        <authorList>
            <person name="Krukenberg V."/>
        </authorList>
    </citation>
    <scope>NUCLEOTIDE SEQUENCE</scope>
    <source>
        <strain evidence="1">E20ANME2</strain>
    </source>
</reference>
<accession>A0AC61L2B6</accession>
<evidence type="ECO:0000313" key="2">
    <source>
        <dbReference type="Proteomes" id="UP000248329"/>
    </source>
</evidence>
<name>A0AC61L2B6_9EURY</name>
<evidence type="ECO:0000313" key="1">
    <source>
        <dbReference type="EMBL" id="PXF60485.1"/>
    </source>
</evidence>
<gene>
    <name evidence="1" type="ORF">C4B59_09440</name>
</gene>
<sequence length="304" mass="33067">MIKGRNVLVTGGAGFIGSHLAEKLAGGCTVTVLDNLSTGKKKNLPENATFVNGDLSDFDLLKKTIDDAEIDLIFHIGANASVPNSVAKPRYDFDANALGTFNVLTASLDSDVAKVVYASTAAVYGEPAYTPIDEGHPLHPISPYGASKLAGERYGFAFKETYGLTFAAIRIFNTYGTRQPRYVMYDFIQKLRANPKLLEVLGTGEQIRDYCYVSDMVDAFMLVAERGEDVYNAAGGSPTSITHLAELMVSIISPEAEIRYGGKTWAGDVNTLYADITRIRDLGFEPKVGFEEGVRTMIAWFEDA</sequence>
<dbReference type="Proteomes" id="UP000248329">
    <property type="component" value="Unassembled WGS sequence"/>
</dbReference>
<proteinExistence type="predicted"/>
<protein>
    <submittedName>
        <fullName evidence="1">Uncharacterized protein</fullName>
    </submittedName>
</protein>
<dbReference type="EMBL" id="PQXF01000016">
    <property type="protein sequence ID" value="PXF60485.1"/>
    <property type="molecule type" value="Genomic_DNA"/>
</dbReference>
<organism evidence="1 2">
    <name type="scientific">Candidatus Methanogaster sp</name>
    <dbReference type="NCBI Taxonomy" id="3386292"/>
    <lineage>
        <taxon>Archaea</taxon>
        <taxon>Methanobacteriati</taxon>
        <taxon>Methanobacteriota</taxon>
        <taxon>Stenosarchaea group</taxon>
        <taxon>Methanomicrobia</taxon>
        <taxon>Methanosarcinales</taxon>
        <taxon>ANME-2 cluster</taxon>
        <taxon>Candidatus Methanogasteraceae</taxon>
        <taxon>Candidatus Methanogaster</taxon>
    </lineage>
</organism>